<gene>
    <name evidence="1" type="ORF">SAMN04515674_101219</name>
</gene>
<dbReference type="EMBL" id="FOXH01000001">
    <property type="protein sequence ID" value="SFP06730.1"/>
    <property type="molecule type" value="Genomic_DNA"/>
</dbReference>
<evidence type="ECO:0000313" key="1">
    <source>
        <dbReference type="EMBL" id="SFP06730.1"/>
    </source>
</evidence>
<proteinExistence type="predicted"/>
<dbReference type="STRING" id="1079859.SAMN04515674_101219"/>
<evidence type="ECO:0000313" key="2">
    <source>
        <dbReference type="Proteomes" id="UP000199306"/>
    </source>
</evidence>
<sequence>MENFHYPLFPQGNSETEQIAGFLSNLNNFFHDFYLAPFNFQEYINGEIPAFRDLFSNAWEELNSILDDCAYQVHYKDFNFRTIGFSGNNLQLKATAINYTCGQLRELISETLPDFQQSDNLNSYLVWLTKIAVFKLSKTVKKILEWFKKLLKLLNSILSSLSAAFPQIEAIKELKDMTESVWEFTSEEV</sequence>
<protein>
    <submittedName>
        <fullName evidence="1">Uncharacterized protein</fullName>
    </submittedName>
</protein>
<keyword evidence="2" id="KW-1185">Reference proteome</keyword>
<reference evidence="1 2" key="1">
    <citation type="submission" date="2016-10" db="EMBL/GenBank/DDBJ databases">
        <authorList>
            <person name="de Groot N.N."/>
        </authorList>
    </citation>
    <scope>NUCLEOTIDE SEQUENCE [LARGE SCALE GENOMIC DNA]</scope>
    <source>
        <strain evidence="2">E92,LMG 26720,CCM 7988</strain>
    </source>
</reference>
<name>A0A1I5MB45_9BACT</name>
<dbReference type="Proteomes" id="UP000199306">
    <property type="component" value="Unassembled WGS sequence"/>
</dbReference>
<accession>A0A1I5MB45</accession>
<dbReference type="AlphaFoldDB" id="A0A1I5MB45"/>
<organism evidence="1 2">
    <name type="scientific">Pseudarcicella hirudinis</name>
    <dbReference type="NCBI Taxonomy" id="1079859"/>
    <lineage>
        <taxon>Bacteria</taxon>
        <taxon>Pseudomonadati</taxon>
        <taxon>Bacteroidota</taxon>
        <taxon>Cytophagia</taxon>
        <taxon>Cytophagales</taxon>
        <taxon>Flectobacillaceae</taxon>
        <taxon>Pseudarcicella</taxon>
    </lineage>
</organism>
<dbReference type="RefSeq" id="WP_092010830.1">
    <property type="nucleotide sequence ID" value="NZ_FOXH01000001.1"/>
</dbReference>